<evidence type="ECO:0000259" key="13">
    <source>
        <dbReference type="Pfam" id="PF00291"/>
    </source>
</evidence>
<dbReference type="GO" id="GO:0000287">
    <property type="term" value="F:magnesium ion binding"/>
    <property type="evidence" value="ECO:0007669"/>
    <property type="project" value="TreeGrafter"/>
</dbReference>
<dbReference type="PANTHER" id="PTHR43050">
    <property type="entry name" value="SERINE / THREONINE RACEMASE FAMILY MEMBER"/>
    <property type="match status" value="1"/>
</dbReference>
<comment type="cofactor">
    <cofactor evidence="3">
        <name>pyridoxal 5'-phosphate</name>
        <dbReference type="ChEBI" id="CHEBI:597326"/>
    </cofactor>
</comment>
<dbReference type="GO" id="GO:0005524">
    <property type="term" value="F:ATP binding"/>
    <property type="evidence" value="ECO:0007669"/>
    <property type="project" value="TreeGrafter"/>
</dbReference>
<keyword evidence="10 14" id="KW-0456">Lyase</keyword>
<reference evidence="14 15" key="1">
    <citation type="submission" date="2017-05" db="EMBL/GenBank/DDBJ databases">
        <authorList>
            <person name="Varghese N."/>
            <person name="Submissions S."/>
        </authorList>
    </citation>
    <scope>NUCLEOTIDE SEQUENCE [LARGE SCALE GENOMIC DNA]</scope>
    <source>
        <strain evidence="14 15">DSM 45474</strain>
    </source>
</reference>
<evidence type="ECO:0000256" key="4">
    <source>
        <dbReference type="ARBA" id="ARBA00001936"/>
    </source>
</evidence>
<evidence type="ECO:0000256" key="6">
    <source>
        <dbReference type="ARBA" id="ARBA00010869"/>
    </source>
</evidence>
<evidence type="ECO:0000256" key="1">
    <source>
        <dbReference type="ARBA" id="ARBA00001274"/>
    </source>
</evidence>
<feature type="domain" description="Tryptophan synthase beta chain-like PALP" evidence="13">
    <location>
        <begin position="23"/>
        <end position="306"/>
    </location>
</feature>
<dbReference type="Pfam" id="PF00291">
    <property type="entry name" value="PALP"/>
    <property type="match status" value="1"/>
</dbReference>
<evidence type="ECO:0000256" key="3">
    <source>
        <dbReference type="ARBA" id="ARBA00001933"/>
    </source>
</evidence>
<dbReference type="SUPFAM" id="SSF53686">
    <property type="entry name" value="Tryptophan synthase beta subunit-like PLP-dependent enzymes"/>
    <property type="match status" value="1"/>
</dbReference>
<evidence type="ECO:0000256" key="2">
    <source>
        <dbReference type="ARBA" id="ARBA00001913"/>
    </source>
</evidence>
<evidence type="ECO:0000256" key="8">
    <source>
        <dbReference type="ARBA" id="ARBA00022842"/>
    </source>
</evidence>
<dbReference type="GO" id="GO:0018114">
    <property type="term" value="F:threonine racemase activity"/>
    <property type="evidence" value="ECO:0007669"/>
    <property type="project" value="TreeGrafter"/>
</dbReference>
<dbReference type="FunFam" id="3.40.50.1100:FF:000005">
    <property type="entry name" value="Threonine dehydratase catabolic"/>
    <property type="match status" value="1"/>
</dbReference>
<dbReference type="RefSeq" id="WP_246064966.1">
    <property type="nucleotide sequence ID" value="NZ_FXTI01000011.1"/>
</dbReference>
<comment type="similarity">
    <text evidence="6">Belongs to the serine/threonine dehydratase family.</text>
</comment>
<dbReference type="CDD" id="cd01562">
    <property type="entry name" value="Thr-dehyd"/>
    <property type="match status" value="1"/>
</dbReference>
<dbReference type="Gene3D" id="3.40.50.1100">
    <property type="match status" value="2"/>
</dbReference>
<comment type="cofactor">
    <cofactor evidence="4">
        <name>Mn(2+)</name>
        <dbReference type="ChEBI" id="CHEBI:29035"/>
    </cofactor>
</comment>
<comment type="function">
    <text evidence="11">Catalyzes the anaerobic formation of alpha-ketobutyrate and ammonia from threonine in a two-step reaction. The first step involved a dehydration of threonine and a production of enamine intermediates (aminocrotonate), which tautomerizes to its imine form (iminobutyrate). Both intermediates are unstable and short-lived. The second step is the nonenzymatic hydrolysis of the enamine/imine intermediates to form 2-ketobutyrate and free ammonia. In the low water environment of the cell, the second step is accelerated by RidA.</text>
</comment>
<dbReference type="GO" id="GO:0003941">
    <property type="term" value="F:L-serine ammonia-lyase activity"/>
    <property type="evidence" value="ECO:0007669"/>
    <property type="project" value="TreeGrafter"/>
</dbReference>
<name>A0A521EV86_9BACL</name>
<dbReference type="Proteomes" id="UP000315636">
    <property type="component" value="Unassembled WGS sequence"/>
</dbReference>
<comment type="cofactor">
    <cofactor evidence="5">
        <name>Mg(2+)</name>
        <dbReference type="ChEBI" id="CHEBI:18420"/>
    </cofactor>
</comment>
<dbReference type="GO" id="GO:0070179">
    <property type="term" value="P:D-serine biosynthetic process"/>
    <property type="evidence" value="ECO:0007669"/>
    <property type="project" value="TreeGrafter"/>
</dbReference>
<dbReference type="PROSITE" id="PS00165">
    <property type="entry name" value="DEHYDRATASE_SER_THR"/>
    <property type="match status" value="1"/>
</dbReference>
<evidence type="ECO:0000256" key="11">
    <source>
        <dbReference type="ARBA" id="ARBA00025527"/>
    </source>
</evidence>
<dbReference type="FunFam" id="3.40.50.1100:FF:000007">
    <property type="entry name" value="L-threonine dehydratase catabolic TdcB"/>
    <property type="match status" value="1"/>
</dbReference>
<dbReference type="AlphaFoldDB" id="A0A521EV86"/>
<dbReference type="GO" id="GO:0004794">
    <property type="term" value="F:threonine deaminase activity"/>
    <property type="evidence" value="ECO:0007669"/>
    <property type="project" value="UniProtKB-EC"/>
</dbReference>
<evidence type="ECO:0000256" key="10">
    <source>
        <dbReference type="ARBA" id="ARBA00023239"/>
    </source>
</evidence>
<keyword evidence="9" id="KW-0663">Pyridoxal phosphate</keyword>
<dbReference type="InterPro" id="IPR000634">
    <property type="entry name" value="Ser/Thr_deHydtase_PyrdxlP-BS"/>
</dbReference>
<keyword evidence="8" id="KW-0460">Magnesium</keyword>
<proteinExistence type="inferred from homology"/>
<protein>
    <recommendedName>
        <fullName evidence="7">threonine ammonia-lyase</fullName>
        <ecNumber evidence="7">4.3.1.19</ecNumber>
    </recommendedName>
    <alternativeName>
        <fullName evidence="12">Threonine deaminase</fullName>
    </alternativeName>
</protein>
<dbReference type="EC" id="4.3.1.19" evidence="7"/>
<dbReference type="PANTHER" id="PTHR43050:SF1">
    <property type="entry name" value="SERINE RACEMASE"/>
    <property type="match status" value="1"/>
</dbReference>
<evidence type="ECO:0000256" key="12">
    <source>
        <dbReference type="ARBA" id="ARBA00031427"/>
    </source>
</evidence>
<sequence>MEQALQLQDILSAEEQLKGISHKTPIFTSRTLNGQAGCEVYLKCENLQKVGAFKFRGAYNTISKLSAEQKKQGVIAFSSGNHAQAVALASHLSNVPAVICMPKDAPKVKVEATKGYGAEVVYYDRFKEDREVVAKDLAKKRGLTLIPPYNHPHIMAGAGTAALELLREVPDLDGIIAPIGGGGLLSGTAVAAKGIQPMIRVFGVEPAEADDTRRSFEAGNRITIPAPPTIADGLRITTPGEITFPVIQKYTETILTVSEGEIREATRFAFFRLKLVVEPSGAVPLAALLFGRLPKDLHKVGVIISGGNIDPSVMADIAGAK</sequence>
<evidence type="ECO:0000256" key="7">
    <source>
        <dbReference type="ARBA" id="ARBA00012096"/>
    </source>
</evidence>
<evidence type="ECO:0000256" key="9">
    <source>
        <dbReference type="ARBA" id="ARBA00022898"/>
    </source>
</evidence>
<accession>A0A521EV86</accession>
<dbReference type="GO" id="GO:0030170">
    <property type="term" value="F:pyridoxal phosphate binding"/>
    <property type="evidence" value="ECO:0007669"/>
    <property type="project" value="InterPro"/>
</dbReference>
<gene>
    <name evidence="14" type="ORF">SAMN06264849_11111</name>
</gene>
<dbReference type="EMBL" id="FXTI01000011">
    <property type="protein sequence ID" value="SMO87837.1"/>
    <property type="molecule type" value="Genomic_DNA"/>
</dbReference>
<dbReference type="InterPro" id="IPR036052">
    <property type="entry name" value="TrpB-like_PALP_sf"/>
</dbReference>
<comment type="cofactor">
    <cofactor evidence="2">
        <name>Ca(2+)</name>
        <dbReference type="ChEBI" id="CHEBI:29108"/>
    </cofactor>
</comment>
<organism evidence="14 15">
    <name type="scientific">Melghirimyces algeriensis</name>
    <dbReference type="NCBI Taxonomy" id="910412"/>
    <lineage>
        <taxon>Bacteria</taxon>
        <taxon>Bacillati</taxon>
        <taxon>Bacillota</taxon>
        <taxon>Bacilli</taxon>
        <taxon>Bacillales</taxon>
        <taxon>Thermoactinomycetaceae</taxon>
        <taxon>Melghirimyces</taxon>
    </lineage>
</organism>
<comment type="catalytic activity">
    <reaction evidence="1">
        <text>L-threonine = 2-oxobutanoate + NH4(+)</text>
        <dbReference type="Rhea" id="RHEA:22108"/>
        <dbReference type="ChEBI" id="CHEBI:16763"/>
        <dbReference type="ChEBI" id="CHEBI:28938"/>
        <dbReference type="ChEBI" id="CHEBI:57926"/>
        <dbReference type="EC" id="4.3.1.19"/>
    </reaction>
</comment>
<dbReference type="GO" id="GO:0030378">
    <property type="term" value="F:serine racemase activity"/>
    <property type="evidence" value="ECO:0007669"/>
    <property type="project" value="TreeGrafter"/>
</dbReference>
<keyword evidence="15" id="KW-1185">Reference proteome</keyword>
<evidence type="ECO:0000256" key="5">
    <source>
        <dbReference type="ARBA" id="ARBA00001946"/>
    </source>
</evidence>
<dbReference type="InterPro" id="IPR001926">
    <property type="entry name" value="TrpB-like_PALP"/>
</dbReference>
<evidence type="ECO:0000313" key="15">
    <source>
        <dbReference type="Proteomes" id="UP000315636"/>
    </source>
</evidence>
<evidence type="ECO:0000313" key="14">
    <source>
        <dbReference type="EMBL" id="SMO87837.1"/>
    </source>
</evidence>